<dbReference type="GO" id="GO:0005886">
    <property type="term" value="C:plasma membrane"/>
    <property type="evidence" value="ECO:0007669"/>
    <property type="project" value="UniProtKB-SubCell"/>
</dbReference>
<sequence>MKNYFKIILGTFCMAAATNTVFQPFGIVTGGFSGLGIILWSIFRIPLWAANTILNVPFFIAAYRQKNRKFFWNTLFGAVMLSFFLGVLPKFSFFPRDFYVNLILGSLLMGTGIGIILRDGNSTGGTDLIAFLMKKRFPTVSIAVLLGIFDGGIVFLGTFVFGIENACYALLCIYGITKVADTIAEGPGVSRLFLVISSRGEEIAEMVLHDKKRGVTKIVAYGGYTGRQIPMFLCVVSKKETPVMKEIVKEKDPHAFVVITDAREILGEGFVKNIQ</sequence>
<dbReference type="Pfam" id="PF10035">
    <property type="entry name" value="DUF2179"/>
    <property type="match status" value="1"/>
</dbReference>
<feature type="transmembrane region" description="Helical" evidence="6">
    <location>
        <begin position="137"/>
        <end position="163"/>
    </location>
</feature>
<protein>
    <submittedName>
        <fullName evidence="8">Membrane protein</fullName>
    </submittedName>
</protein>
<dbReference type="PANTHER" id="PTHR33545:SF5">
    <property type="entry name" value="UPF0750 MEMBRANE PROTEIN YITT"/>
    <property type="match status" value="1"/>
</dbReference>
<dbReference type="InterPro" id="IPR015867">
    <property type="entry name" value="N-reg_PII/ATP_PRibTrfase_C"/>
</dbReference>
<feature type="transmembrane region" description="Helical" evidence="6">
    <location>
        <begin position="98"/>
        <end position="117"/>
    </location>
</feature>
<dbReference type="Proteomes" id="UP000613208">
    <property type="component" value="Unassembled WGS sequence"/>
</dbReference>
<proteinExistence type="predicted"/>
<evidence type="ECO:0000256" key="4">
    <source>
        <dbReference type="ARBA" id="ARBA00022989"/>
    </source>
</evidence>
<feature type="transmembrane region" description="Helical" evidence="6">
    <location>
        <begin position="38"/>
        <end position="63"/>
    </location>
</feature>
<comment type="subcellular location">
    <subcellularLocation>
        <location evidence="1">Cell membrane</location>
        <topology evidence="1">Multi-pass membrane protein</topology>
    </subcellularLocation>
</comment>
<evidence type="ECO:0000256" key="5">
    <source>
        <dbReference type="ARBA" id="ARBA00023136"/>
    </source>
</evidence>
<gene>
    <name evidence="8" type="ORF">ANBU17_21640</name>
</gene>
<dbReference type="InterPro" id="IPR003740">
    <property type="entry name" value="YitT"/>
</dbReference>
<evidence type="ECO:0000313" key="8">
    <source>
        <dbReference type="EMBL" id="GFO85817.1"/>
    </source>
</evidence>
<dbReference type="PANTHER" id="PTHR33545">
    <property type="entry name" value="UPF0750 MEMBRANE PROTEIN YITT-RELATED"/>
    <property type="match status" value="1"/>
</dbReference>
<feature type="domain" description="DUF2179" evidence="7">
    <location>
        <begin position="213"/>
        <end position="267"/>
    </location>
</feature>
<keyword evidence="3 6" id="KW-0812">Transmembrane</keyword>
<evidence type="ECO:0000256" key="2">
    <source>
        <dbReference type="ARBA" id="ARBA00022475"/>
    </source>
</evidence>
<keyword evidence="9" id="KW-1185">Reference proteome</keyword>
<evidence type="ECO:0000256" key="1">
    <source>
        <dbReference type="ARBA" id="ARBA00004651"/>
    </source>
</evidence>
<dbReference type="RefSeq" id="WP_243282613.1">
    <property type="nucleotide sequence ID" value="NZ_BLYI01000046.1"/>
</dbReference>
<keyword evidence="4 6" id="KW-1133">Transmembrane helix</keyword>
<dbReference type="InterPro" id="IPR019264">
    <property type="entry name" value="DUF2179"/>
</dbReference>
<evidence type="ECO:0000256" key="6">
    <source>
        <dbReference type="SAM" id="Phobius"/>
    </source>
</evidence>
<comment type="caution">
    <text evidence="8">The sequence shown here is derived from an EMBL/GenBank/DDBJ whole genome shotgun (WGS) entry which is preliminary data.</text>
</comment>
<evidence type="ECO:0000259" key="7">
    <source>
        <dbReference type="Pfam" id="PF10035"/>
    </source>
</evidence>
<evidence type="ECO:0000313" key="9">
    <source>
        <dbReference type="Proteomes" id="UP000613208"/>
    </source>
</evidence>
<evidence type="ECO:0000256" key="3">
    <source>
        <dbReference type="ARBA" id="ARBA00022692"/>
    </source>
</evidence>
<feature type="transmembrane region" description="Helical" evidence="6">
    <location>
        <begin position="70"/>
        <end position="92"/>
    </location>
</feature>
<name>A0A916Q7W3_9FIRM</name>
<dbReference type="EMBL" id="BLYI01000046">
    <property type="protein sequence ID" value="GFO85817.1"/>
    <property type="molecule type" value="Genomic_DNA"/>
</dbReference>
<dbReference type="Pfam" id="PF02588">
    <property type="entry name" value="YitT_membrane"/>
    <property type="match status" value="1"/>
</dbReference>
<accession>A0A916Q7W3</accession>
<dbReference type="CDD" id="cd16380">
    <property type="entry name" value="YitT_C"/>
    <property type="match status" value="1"/>
</dbReference>
<keyword evidence="2" id="KW-1003">Cell membrane</keyword>
<dbReference type="InterPro" id="IPR051461">
    <property type="entry name" value="UPF0750_membrane"/>
</dbReference>
<dbReference type="AlphaFoldDB" id="A0A916Q7W3"/>
<organism evidence="8 9">
    <name type="scientific">Anaerostipes butyraticus</name>
    <dbReference type="NCBI Taxonomy" id="645466"/>
    <lineage>
        <taxon>Bacteria</taxon>
        <taxon>Bacillati</taxon>
        <taxon>Bacillota</taxon>
        <taxon>Clostridia</taxon>
        <taxon>Lachnospirales</taxon>
        <taxon>Lachnospiraceae</taxon>
        <taxon>Anaerostipes</taxon>
    </lineage>
</organism>
<keyword evidence="5 6" id="KW-0472">Membrane</keyword>
<dbReference type="Gene3D" id="3.30.70.120">
    <property type="match status" value="1"/>
</dbReference>
<dbReference type="PIRSF" id="PIRSF006483">
    <property type="entry name" value="Membrane_protein_YitT"/>
    <property type="match status" value="1"/>
</dbReference>
<reference evidence="8" key="1">
    <citation type="submission" date="2020-06" db="EMBL/GenBank/DDBJ databases">
        <title>Characterization of fructooligosaccharide metabolism and fructooligosaccharide-degrading enzymes in human commensal butyrate producers.</title>
        <authorList>
            <person name="Tanno H."/>
            <person name="Fujii T."/>
            <person name="Hirano K."/>
            <person name="Maeno S."/>
            <person name="Tonozuka T."/>
            <person name="Sakamoto M."/>
            <person name="Ohkuma M."/>
            <person name="Tochio T."/>
            <person name="Endo A."/>
        </authorList>
    </citation>
    <scope>NUCLEOTIDE SEQUENCE</scope>
    <source>
        <strain evidence="8">JCM 17466</strain>
    </source>
</reference>